<reference evidence="1 2" key="1">
    <citation type="journal article" date="2018" name="Front. Plant Sci.">
        <title>Red Clover (Trifolium pratense) and Zigzag Clover (T. medium) - A Picture of Genomic Similarities and Differences.</title>
        <authorList>
            <person name="Dluhosova J."/>
            <person name="Istvanek J."/>
            <person name="Nedelnik J."/>
            <person name="Repkova J."/>
        </authorList>
    </citation>
    <scope>NUCLEOTIDE SEQUENCE [LARGE SCALE GENOMIC DNA]</scope>
    <source>
        <strain evidence="2">cv. 10/8</strain>
        <tissue evidence="1">Leaf</tissue>
    </source>
</reference>
<accession>A0A392PVY2</accession>
<sequence length="139" mass="15298">LSGGFGGGSGADGECMVVERKSDGDGDGAGVVDVRMEEEEFQKSPHGGRVVVVLIDSSLKNPRTERWSGFEADWSMLVCEWCAMKEGLFVMTQMLVGELDFGERKGHCDDTWEWCGVVVGCKRVVRHWVVVARYGLYCG</sequence>
<feature type="non-terminal residue" evidence="1">
    <location>
        <position position="1"/>
    </location>
</feature>
<keyword evidence="2" id="KW-1185">Reference proteome</keyword>
<organism evidence="1 2">
    <name type="scientific">Trifolium medium</name>
    <dbReference type="NCBI Taxonomy" id="97028"/>
    <lineage>
        <taxon>Eukaryota</taxon>
        <taxon>Viridiplantae</taxon>
        <taxon>Streptophyta</taxon>
        <taxon>Embryophyta</taxon>
        <taxon>Tracheophyta</taxon>
        <taxon>Spermatophyta</taxon>
        <taxon>Magnoliopsida</taxon>
        <taxon>eudicotyledons</taxon>
        <taxon>Gunneridae</taxon>
        <taxon>Pentapetalae</taxon>
        <taxon>rosids</taxon>
        <taxon>fabids</taxon>
        <taxon>Fabales</taxon>
        <taxon>Fabaceae</taxon>
        <taxon>Papilionoideae</taxon>
        <taxon>50 kb inversion clade</taxon>
        <taxon>NPAAA clade</taxon>
        <taxon>Hologalegina</taxon>
        <taxon>IRL clade</taxon>
        <taxon>Trifolieae</taxon>
        <taxon>Trifolium</taxon>
    </lineage>
</organism>
<name>A0A392PVY2_9FABA</name>
<evidence type="ECO:0000313" key="2">
    <source>
        <dbReference type="Proteomes" id="UP000265520"/>
    </source>
</evidence>
<evidence type="ECO:0000313" key="1">
    <source>
        <dbReference type="EMBL" id="MCI15659.1"/>
    </source>
</evidence>
<proteinExistence type="predicted"/>
<dbReference type="AlphaFoldDB" id="A0A392PVY2"/>
<dbReference type="Proteomes" id="UP000265520">
    <property type="component" value="Unassembled WGS sequence"/>
</dbReference>
<protein>
    <submittedName>
        <fullName evidence="1">Uncharacterized protein</fullName>
    </submittedName>
</protein>
<dbReference type="EMBL" id="LXQA010097448">
    <property type="protein sequence ID" value="MCI15659.1"/>
    <property type="molecule type" value="Genomic_DNA"/>
</dbReference>
<comment type="caution">
    <text evidence="1">The sequence shown here is derived from an EMBL/GenBank/DDBJ whole genome shotgun (WGS) entry which is preliminary data.</text>
</comment>